<dbReference type="Proteomes" id="UP000693868">
    <property type="component" value="Segment"/>
</dbReference>
<proteinExistence type="predicted"/>
<protein>
    <submittedName>
        <fullName evidence="1">Uncharacterized protein</fullName>
    </submittedName>
</protein>
<name>A0A8E4ZK47_9CAUD</name>
<organism evidence="1 2">
    <name type="scientific">Tenacibaculum phage Gundel_1</name>
    <dbReference type="NCBI Taxonomy" id="2745672"/>
    <lineage>
        <taxon>Viruses</taxon>
        <taxon>Duplodnaviria</taxon>
        <taxon>Heunggongvirae</taxon>
        <taxon>Uroviricota</taxon>
        <taxon>Caudoviricetes</taxon>
        <taxon>Pachyviridae</taxon>
        <taxon>Gundelvirus</taxon>
        <taxon>Gundelvirus Gundel</taxon>
    </lineage>
</organism>
<sequence length="147" mass="17360">MKKEQKNNCKAVQVNHPLDPIEWNCDCKEAENGEPCSFSWIQTDGSINTLQYGRKMSFFSWEYSEIGGQYTDEKEAEKNKHNWSSKIIDLHDYSKEKVENIISSWGYSIINYDLENRKIKIKQEAEIFNINDSIQLICECISEYEHY</sequence>
<keyword evidence="2" id="KW-1185">Reference proteome</keyword>
<evidence type="ECO:0000313" key="2">
    <source>
        <dbReference type="Proteomes" id="UP000693868"/>
    </source>
</evidence>
<evidence type="ECO:0000313" key="1">
    <source>
        <dbReference type="EMBL" id="QQV91443.1"/>
    </source>
</evidence>
<dbReference type="EMBL" id="MT732474">
    <property type="protein sequence ID" value="QQV91443.1"/>
    <property type="molecule type" value="Genomic_DNA"/>
</dbReference>
<reference evidence="1" key="1">
    <citation type="submission" date="2020-07" db="EMBL/GenBank/DDBJ databases">
        <title>Highly diverse flavobacterial phages as mortality factor during North Sea spring blooms.</title>
        <authorList>
            <person name="Bartlau N."/>
            <person name="Wichels A."/>
            <person name="Krohne G."/>
            <person name="Adriaenssens E.M."/>
            <person name="Heins A."/>
            <person name="Fuchs B.M."/>
            <person name="Amann R."/>
            <person name="Moraru C."/>
        </authorList>
    </citation>
    <scope>NUCLEOTIDE SEQUENCE</scope>
</reference>
<accession>A0A8E4ZK47</accession>
<gene>
    <name evidence="1" type="ORF">Gundel1_13</name>
</gene>